<sequence>MRNRIMALSASVLAFLALGLASATTASAAPITCPGGQTATKTADGWDCVNNGGNDSNAEDPKNPNVGKDKF</sequence>
<accession>A0ABP8ESK9</accession>
<evidence type="ECO:0000256" key="1">
    <source>
        <dbReference type="SAM" id="MobiDB-lite"/>
    </source>
</evidence>
<dbReference type="Proteomes" id="UP001499841">
    <property type="component" value="Unassembled WGS sequence"/>
</dbReference>
<evidence type="ECO:0000313" key="4">
    <source>
        <dbReference type="Proteomes" id="UP001499841"/>
    </source>
</evidence>
<reference evidence="4" key="1">
    <citation type="journal article" date="2019" name="Int. J. Syst. Evol. Microbiol.">
        <title>The Global Catalogue of Microorganisms (GCM) 10K type strain sequencing project: providing services to taxonomists for standard genome sequencing and annotation.</title>
        <authorList>
            <consortium name="The Broad Institute Genomics Platform"/>
            <consortium name="The Broad Institute Genome Sequencing Center for Infectious Disease"/>
            <person name="Wu L."/>
            <person name="Ma J."/>
        </authorList>
    </citation>
    <scope>NUCLEOTIDE SEQUENCE [LARGE SCALE GENOMIC DNA]</scope>
    <source>
        <strain evidence="4">JCM 17459</strain>
    </source>
</reference>
<organism evidence="3 4">
    <name type="scientific">Georgenia daeguensis</name>
    <dbReference type="NCBI Taxonomy" id="908355"/>
    <lineage>
        <taxon>Bacteria</taxon>
        <taxon>Bacillati</taxon>
        <taxon>Actinomycetota</taxon>
        <taxon>Actinomycetes</taxon>
        <taxon>Micrococcales</taxon>
        <taxon>Bogoriellaceae</taxon>
        <taxon>Georgenia</taxon>
    </lineage>
</organism>
<feature type="signal peptide" evidence="2">
    <location>
        <begin position="1"/>
        <end position="28"/>
    </location>
</feature>
<evidence type="ECO:0000313" key="3">
    <source>
        <dbReference type="EMBL" id="GAA4286982.1"/>
    </source>
</evidence>
<dbReference type="RefSeq" id="WP_345039107.1">
    <property type="nucleotide sequence ID" value="NZ_BAABBA010000005.1"/>
</dbReference>
<keyword evidence="2" id="KW-0732">Signal</keyword>
<protein>
    <submittedName>
        <fullName evidence="3">Uncharacterized protein</fullName>
    </submittedName>
</protein>
<feature type="region of interest" description="Disordered" evidence="1">
    <location>
        <begin position="50"/>
        <end position="71"/>
    </location>
</feature>
<keyword evidence="4" id="KW-1185">Reference proteome</keyword>
<proteinExistence type="predicted"/>
<feature type="compositionally biased region" description="Basic and acidic residues" evidence="1">
    <location>
        <begin position="59"/>
        <end position="71"/>
    </location>
</feature>
<comment type="caution">
    <text evidence="3">The sequence shown here is derived from an EMBL/GenBank/DDBJ whole genome shotgun (WGS) entry which is preliminary data.</text>
</comment>
<evidence type="ECO:0000256" key="2">
    <source>
        <dbReference type="SAM" id="SignalP"/>
    </source>
</evidence>
<dbReference type="EMBL" id="BAABBA010000005">
    <property type="protein sequence ID" value="GAA4286982.1"/>
    <property type="molecule type" value="Genomic_DNA"/>
</dbReference>
<gene>
    <name evidence="3" type="ORF">GCM10022262_13410</name>
</gene>
<name>A0ABP8ESK9_9MICO</name>
<feature type="chain" id="PRO_5047049613" evidence="2">
    <location>
        <begin position="29"/>
        <end position="71"/>
    </location>
</feature>